<feature type="transmembrane region" description="Helical" evidence="3">
    <location>
        <begin position="219"/>
        <end position="241"/>
    </location>
</feature>
<feature type="coiled-coil region" evidence="1">
    <location>
        <begin position="398"/>
        <end position="516"/>
    </location>
</feature>
<protein>
    <submittedName>
        <fullName evidence="5">M48 family metalloprotease</fullName>
    </submittedName>
</protein>
<keyword evidence="1" id="KW-0175">Coiled coil</keyword>
<keyword evidence="3" id="KW-1133">Transmembrane helix</keyword>
<keyword evidence="5" id="KW-0378">Hydrolase</keyword>
<feature type="region of interest" description="Disordered" evidence="2">
    <location>
        <begin position="673"/>
        <end position="714"/>
    </location>
</feature>
<feature type="compositionally biased region" description="Basic residues" evidence="2">
    <location>
        <begin position="698"/>
        <end position="714"/>
    </location>
</feature>
<accession>A0A7K0EQ49</accession>
<dbReference type="RefSeq" id="WP_154177237.1">
    <property type="nucleotide sequence ID" value="NZ_WJXZ01000013.1"/>
</dbReference>
<comment type="caution">
    <text evidence="5">The sequence shown here is derived from an EMBL/GenBank/DDBJ whole genome shotgun (WGS) entry which is preliminary data.</text>
</comment>
<keyword evidence="5" id="KW-0645">Protease</keyword>
<dbReference type="OrthoDB" id="15218at2"/>
<feature type="transmembrane region" description="Helical" evidence="3">
    <location>
        <begin position="49"/>
        <end position="69"/>
    </location>
</feature>
<dbReference type="EMBL" id="WJXZ01000013">
    <property type="protein sequence ID" value="MRS63872.1"/>
    <property type="molecule type" value="Genomic_DNA"/>
</dbReference>
<dbReference type="Pfam" id="PF05569">
    <property type="entry name" value="Peptidase_M56"/>
    <property type="match status" value="1"/>
</dbReference>
<evidence type="ECO:0000259" key="4">
    <source>
        <dbReference type="Pfam" id="PF05569"/>
    </source>
</evidence>
<keyword evidence="6" id="KW-1185">Reference proteome</keyword>
<keyword evidence="3" id="KW-0472">Membrane</keyword>
<evidence type="ECO:0000256" key="2">
    <source>
        <dbReference type="SAM" id="MobiDB-lite"/>
    </source>
</evidence>
<dbReference type="GO" id="GO:0008237">
    <property type="term" value="F:metallopeptidase activity"/>
    <property type="evidence" value="ECO:0007669"/>
    <property type="project" value="UniProtKB-KW"/>
</dbReference>
<evidence type="ECO:0000256" key="1">
    <source>
        <dbReference type="SAM" id="Coils"/>
    </source>
</evidence>
<keyword evidence="5" id="KW-0482">Metalloprotease</keyword>
<sequence length="714" mass="79085">MTSFNLFPEPFTNAMGWALVHTLWQGTVFAAAAALALRVSQNRSSFVRYGISIGALALQLLTFLLTVWICYEPVRATLQISGEQQPSLVMTPSTTGNWTGELTSWLNSHFPLLVTAWFCGAALLMVRLVGGWVLVQRLTRRNVHPVAQAWQSYLNQLSNQLGIGKTVRLIESAEIAVPMTIGWLKPVVLLPIGLLTGLSTRQVEAVLAHELAHIKRYDYLVNLIQSAVEIVLFFHPAIWWLSARVREEREHCCDDVAIRFCGERASLAQALVHIEERRQAVLATPALAMAFGARKQTFVQRVKRVIGVNDQQSTAKPNGLLVAGCLVLITGLVTGQHLYRPVKGRPQHGDSITINAWKSKTDTLVELSEPQEITLSVPDKSEPPFVFAATDTIDPVTRIRLEKELEYHTEQMKRLEREMGKLTPQFEHEQLLALKNNALELADLEQEKVTMQLQKMQLDLERNVQRTVELEQKRAQLNGKLSQEETRRLEKAQQDAQQMQKKLEQLNEQAFAKSHQKLQELTEGSLRLLNDSMSVFNAKAAKLANMASLHAVEMLRLKEKLYLLDTLRARADGFQAVPDVPALEAVPSPVPAIAPVPGPAPRPGRLPKPAKVKGAYWYNGKRYNSPEEMPKEARAAYPPPAPPAVTTVPPVPADAPVSVSAPVPVVVAVPVPPEPAVAPEPGEGVWYSDGKKAEKAKSKSKLKSKAPKPAKAQK</sequence>
<feature type="transmembrane region" description="Helical" evidence="3">
    <location>
        <begin position="14"/>
        <end position="37"/>
    </location>
</feature>
<dbReference type="PANTHER" id="PTHR34978">
    <property type="entry name" value="POSSIBLE SENSOR-TRANSDUCER PROTEIN BLAR"/>
    <property type="match status" value="1"/>
</dbReference>
<dbReference type="CDD" id="cd07341">
    <property type="entry name" value="M56_BlaR1_MecR1_like"/>
    <property type="match status" value="1"/>
</dbReference>
<gene>
    <name evidence="5" type="ORF">GJJ30_21410</name>
</gene>
<dbReference type="InterPro" id="IPR052173">
    <property type="entry name" value="Beta-lactam_resp_regulator"/>
</dbReference>
<reference evidence="5 6" key="1">
    <citation type="journal article" date="2018" name="Antonie Van Leeuwenhoek">
        <title>Larkinella terrae sp. nov., isolated from soil on Jeju Island, South Korea.</title>
        <authorList>
            <person name="Ten L.N."/>
            <person name="Jeon J."/>
            <person name="Park S.J."/>
            <person name="Park S."/>
            <person name="Lee S.Y."/>
            <person name="Kim M.K."/>
            <person name="Jung H.Y."/>
        </authorList>
    </citation>
    <scope>NUCLEOTIDE SEQUENCE [LARGE SCALE GENOMIC DNA]</scope>
    <source>
        <strain evidence="5 6">KCTC 52001</strain>
    </source>
</reference>
<dbReference type="Gene3D" id="3.30.2010.10">
    <property type="entry name" value="Metalloproteases ('zincins'), catalytic domain"/>
    <property type="match status" value="1"/>
</dbReference>
<dbReference type="GO" id="GO:0006508">
    <property type="term" value="P:proteolysis"/>
    <property type="evidence" value="ECO:0007669"/>
    <property type="project" value="UniProtKB-KW"/>
</dbReference>
<dbReference type="InterPro" id="IPR008756">
    <property type="entry name" value="Peptidase_M56"/>
</dbReference>
<dbReference type="AlphaFoldDB" id="A0A7K0EQ49"/>
<feature type="domain" description="Peptidase M56" evidence="4">
    <location>
        <begin position="111"/>
        <end position="285"/>
    </location>
</feature>
<evidence type="ECO:0000256" key="3">
    <source>
        <dbReference type="SAM" id="Phobius"/>
    </source>
</evidence>
<organism evidence="5 6">
    <name type="scientific">Larkinella terrae</name>
    <dbReference type="NCBI Taxonomy" id="2025311"/>
    <lineage>
        <taxon>Bacteria</taxon>
        <taxon>Pseudomonadati</taxon>
        <taxon>Bacteroidota</taxon>
        <taxon>Cytophagia</taxon>
        <taxon>Cytophagales</taxon>
        <taxon>Spirosomataceae</taxon>
        <taxon>Larkinella</taxon>
    </lineage>
</organism>
<feature type="transmembrane region" description="Helical" evidence="3">
    <location>
        <begin position="112"/>
        <end position="135"/>
    </location>
</feature>
<proteinExistence type="predicted"/>
<name>A0A7K0EQ49_9BACT</name>
<dbReference type="Proteomes" id="UP000441754">
    <property type="component" value="Unassembled WGS sequence"/>
</dbReference>
<keyword evidence="3" id="KW-0812">Transmembrane</keyword>
<dbReference type="PANTHER" id="PTHR34978:SF3">
    <property type="entry name" value="SLR0241 PROTEIN"/>
    <property type="match status" value="1"/>
</dbReference>
<evidence type="ECO:0000313" key="6">
    <source>
        <dbReference type="Proteomes" id="UP000441754"/>
    </source>
</evidence>
<evidence type="ECO:0000313" key="5">
    <source>
        <dbReference type="EMBL" id="MRS63872.1"/>
    </source>
</evidence>